<sequence>MNYPGYGSPRSPERNGRGGDGAAWELGSDAEPAFGGSVRCFDHLPAGDPGDDEVPLALLRGEPRLHLAPGAEDHNQHLALDPCLSDENYDFSSAESGSSLRYYSEGESGGGGSSLSLHPPQQPPLVPSNSGGGGAAGVGPGERKRIRPGGTAARHRYEVVTELGPEEVRWFYKEDKKTWKPFIGYDSLRIELAFRTLLQATGARAKAQDPDGDHVCGPASSSGEDDDEDRVCGFCPRIAGHGREMEELVNVERVCVRGGLYEVDVNQGECYPVYWNPACPLGWECLRGSARDSTVHLRTREKKINPWRERKGEADKIPVMRGQWFIDGTWQPLEEEESNKIEQEHLSCFRGQQMQENFDIEVSKPIDGKDAIHSFKLSRNHVDWHSMDEVYLYSDATTSKIARTVTQKLGFSKASSSGTRLHRGYVEEATLEDKPSQTTHIVFVVHGIGQKMDQGRIIKNTAMMREAARKIEERHFSNHATHVEFLPVEWRSKLTLDGDTVDSITPDKVRGLRDMLNSSAMDIMYYTSPLYRDELVKGLQQELNRLYSLFCSRNPDFEEKGGKVSIVSHSLGCVITYDIMTGWNPVRLYEQLLQKEEELPDERWMSYEERHLLDELYMTKRRLREIEERLQGLKASSMTQTPALKFKVENFFCMGSPLAVFLALRGIRPGNTGSQDHILPREICNRLLNIFHPTDPVAYRLEPLILKHYSNISPVQIHWYNTSNPLPYESMKPNYLHPAKEPTSVTENEGISTVPSPVTSPVLSRRHYGESITNIGKASILGAASIGKGLGGMLFSRFGRSSASQPSEISRDTIEDEKKPIASPPTTTVATQTLPHSSSGFLDSAYFRLQGSFFNLPQLLFPENVMQNKDNTLVELDHRIDFELREGLVESRYWSAVTSHTAYWSSLDVALFLLTFMYKHEHDNNAKPNLDPI</sequence>
<dbReference type="PANTHER" id="PTHR23509:SF32">
    <property type="entry name" value="PHOSPHOLIPASE DDHD1"/>
    <property type="match status" value="1"/>
</dbReference>
<dbReference type="GeneID" id="102512617"/>
<dbReference type="InterPro" id="IPR004177">
    <property type="entry name" value="DDHD_dom"/>
</dbReference>
<protein>
    <submittedName>
        <fullName evidence="5">Phospholipase DDHD1 isoform X5</fullName>
    </submittedName>
</protein>
<feature type="compositionally biased region" description="Gly residues" evidence="2">
    <location>
        <begin position="130"/>
        <end position="140"/>
    </location>
</feature>
<name>A0A8B8T720_CAMFR</name>
<evidence type="ECO:0000256" key="2">
    <source>
        <dbReference type="SAM" id="MobiDB-lite"/>
    </source>
</evidence>
<gene>
    <name evidence="5" type="primary">DDHD1</name>
</gene>
<feature type="compositionally biased region" description="Basic and acidic residues" evidence="2">
    <location>
        <begin position="809"/>
        <end position="820"/>
    </location>
</feature>
<dbReference type="GO" id="GO:0004620">
    <property type="term" value="F:phospholipase activity"/>
    <property type="evidence" value="ECO:0007669"/>
    <property type="project" value="TreeGrafter"/>
</dbReference>
<dbReference type="RefSeq" id="XP_032337959.1">
    <property type="nucleotide sequence ID" value="XM_032482068.1"/>
</dbReference>
<evidence type="ECO:0000259" key="3">
    <source>
        <dbReference type="PROSITE" id="PS51043"/>
    </source>
</evidence>
<dbReference type="PANTHER" id="PTHR23509">
    <property type="entry name" value="PA-PL1 PHOSPHOLIPASE FAMILY"/>
    <property type="match status" value="1"/>
</dbReference>
<feature type="region of interest" description="Disordered" evidence="2">
    <location>
        <begin position="739"/>
        <end position="758"/>
    </location>
</feature>
<feature type="region of interest" description="Disordered" evidence="2">
    <location>
        <begin position="205"/>
        <end position="226"/>
    </location>
</feature>
<dbReference type="AlphaFoldDB" id="A0A8B8T720"/>
<feature type="domain" description="DDHD" evidence="3">
    <location>
        <begin position="644"/>
        <end position="919"/>
    </location>
</feature>
<dbReference type="CTD" id="80821"/>
<evidence type="ECO:0000256" key="1">
    <source>
        <dbReference type="ARBA" id="ARBA00038464"/>
    </source>
</evidence>
<dbReference type="InterPro" id="IPR058055">
    <property type="entry name" value="PA-PLA1"/>
</dbReference>
<dbReference type="Pfam" id="PF02862">
    <property type="entry name" value="DDHD"/>
    <property type="match status" value="1"/>
</dbReference>
<feature type="region of interest" description="Disordered" evidence="2">
    <location>
        <begin position="1"/>
        <end position="30"/>
    </location>
</feature>
<feature type="region of interest" description="Disordered" evidence="2">
    <location>
        <begin position="100"/>
        <end position="152"/>
    </location>
</feature>
<feature type="region of interest" description="Disordered" evidence="2">
    <location>
        <begin position="803"/>
        <end position="834"/>
    </location>
</feature>
<feature type="compositionally biased region" description="Polar residues" evidence="2">
    <location>
        <begin position="824"/>
        <end position="834"/>
    </location>
</feature>
<keyword evidence="4" id="KW-1185">Reference proteome</keyword>
<dbReference type="Proteomes" id="UP000694856">
    <property type="component" value="Chromosome 6"/>
</dbReference>
<proteinExistence type="inferred from homology"/>
<feature type="compositionally biased region" description="Polar residues" evidence="2">
    <location>
        <begin position="743"/>
        <end position="758"/>
    </location>
</feature>
<dbReference type="SMART" id="SM01127">
    <property type="entry name" value="DDHD"/>
    <property type="match status" value="1"/>
</dbReference>
<evidence type="ECO:0000313" key="5">
    <source>
        <dbReference type="RefSeq" id="XP_032337959.1"/>
    </source>
</evidence>
<comment type="similarity">
    <text evidence="1">Belongs to the PA-PLA1 family.</text>
</comment>
<organism evidence="4 5">
    <name type="scientific">Camelus ferus</name>
    <name type="common">Wild bactrian camel</name>
    <name type="synonym">Camelus bactrianus ferus</name>
    <dbReference type="NCBI Taxonomy" id="419612"/>
    <lineage>
        <taxon>Eukaryota</taxon>
        <taxon>Metazoa</taxon>
        <taxon>Chordata</taxon>
        <taxon>Craniata</taxon>
        <taxon>Vertebrata</taxon>
        <taxon>Euteleostomi</taxon>
        <taxon>Mammalia</taxon>
        <taxon>Eutheria</taxon>
        <taxon>Laurasiatheria</taxon>
        <taxon>Artiodactyla</taxon>
        <taxon>Tylopoda</taxon>
        <taxon>Camelidae</taxon>
        <taxon>Camelus</taxon>
    </lineage>
</organism>
<reference evidence="5" key="1">
    <citation type="submission" date="2025-08" db="UniProtKB">
        <authorList>
            <consortium name="RefSeq"/>
        </authorList>
    </citation>
    <scope>IDENTIFICATION</scope>
    <source>
        <tissue evidence="5">Ear skin</tissue>
    </source>
</reference>
<dbReference type="GO" id="GO:0046872">
    <property type="term" value="F:metal ion binding"/>
    <property type="evidence" value="ECO:0007669"/>
    <property type="project" value="InterPro"/>
</dbReference>
<evidence type="ECO:0000313" key="4">
    <source>
        <dbReference type="Proteomes" id="UP000694856"/>
    </source>
</evidence>
<dbReference type="PROSITE" id="PS51043">
    <property type="entry name" value="DDHD"/>
    <property type="match status" value="1"/>
</dbReference>
<accession>A0A8B8T720</accession>
<dbReference type="GO" id="GO:0005737">
    <property type="term" value="C:cytoplasm"/>
    <property type="evidence" value="ECO:0007669"/>
    <property type="project" value="TreeGrafter"/>
</dbReference>